<feature type="domain" description="CCHC-type" evidence="23">
    <location>
        <begin position="306"/>
        <end position="321"/>
    </location>
</feature>
<evidence type="ECO:0000313" key="27">
    <source>
        <dbReference type="Proteomes" id="UP000001038"/>
    </source>
</evidence>
<dbReference type="GO" id="GO:0006508">
    <property type="term" value="P:proteolysis"/>
    <property type="evidence" value="ECO:0007669"/>
    <property type="project" value="UniProtKB-KW"/>
</dbReference>
<evidence type="ECO:0000256" key="21">
    <source>
        <dbReference type="SAM" id="MobiDB-lite"/>
    </source>
</evidence>
<evidence type="ECO:0000256" key="8">
    <source>
        <dbReference type="ARBA" id="ARBA00022722"/>
    </source>
</evidence>
<dbReference type="Pfam" id="PF00665">
    <property type="entry name" value="rve"/>
    <property type="match status" value="1"/>
</dbReference>
<dbReference type="InterPro" id="IPR000477">
    <property type="entry name" value="RT_dom"/>
</dbReference>
<dbReference type="FunFam" id="1.10.340.70:FF:000001">
    <property type="entry name" value="Retrovirus-related Pol polyprotein from transposon gypsy-like Protein"/>
    <property type="match status" value="1"/>
</dbReference>
<comment type="similarity">
    <text evidence="2">Belongs to the beta type-B retroviral polymerase family. HERV class-II K(HML-2) pol subfamily.</text>
</comment>
<keyword evidence="17" id="KW-0238">DNA-binding</keyword>
<keyword evidence="6" id="KW-0808">Transferase</keyword>
<evidence type="ECO:0000256" key="13">
    <source>
        <dbReference type="ARBA" id="ARBA00022842"/>
    </source>
</evidence>
<dbReference type="CDD" id="cd00303">
    <property type="entry name" value="retropepsin_like"/>
    <property type="match status" value="1"/>
</dbReference>
<evidence type="ECO:0000256" key="17">
    <source>
        <dbReference type="ARBA" id="ARBA00023125"/>
    </source>
</evidence>
<dbReference type="EC" id="2.7.7.49" evidence="4"/>
<dbReference type="InterPro" id="IPR050951">
    <property type="entry name" value="Retrovirus_Pol_polyprotein"/>
</dbReference>
<dbReference type="FunFam" id="3.30.420.10:FF:000032">
    <property type="entry name" value="Retrovirus-related Pol polyprotein from transposon 297-like Protein"/>
    <property type="match status" value="1"/>
</dbReference>
<reference evidence="26" key="2">
    <citation type="submission" date="2025-08" db="UniProtKB">
        <authorList>
            <consortium name="Ensembl"/>
        </authorList>
    </citation>
    <scope>IDENTIFICATION</scope>
    <source>
        <strain evidence="26">Hd-rR</strain>
    </source>
</reference>
<feature type="region of interest" description="Disordered" evidence="21">
    <location>
        <begin position="39"/>
        <end position="70"/>
    </location>
</feature>
<keyword evidence="11" id="KW-0255">Endonuclease</keyword>
<dbReference type="GO" id="GO:0003964">
    <property type="term" value="F:RNA-directed DNA polymerase activity"/>
    <property type="evidence" value="ECO:0007669"/>
    <property type="project" value="UniProtKB-KW"/>
</dbReference>
<dbReference type="SUPFAM" id="SSF50630">
    <property type="entry name" value="Acid proteases"/>
    <property type="match status" value="1"/>
</dbReference>
<keyword evidence="20" id="KW-0863">Zinc-finger</keyword>
<dbReference type="Pfam" id="PF17917">
    <property type="entry name" value="RT_RNaseH"/>
    <property type="match status" value="1"/>
</dbReference>
<dbReference type="SMART" id="SM00298">
    <property type="entry name" value="CHROMO"/>
    <property type="match status" value="1"/>
</dbReference>
<dbReference type="PANTHER" id="PTHR37984:SF5">
    <property type="entry name" value="PROTEIN NYNRIN-LIKE"/>
    <property type="match status" value="1"/>
</dbReference>
<evidence type="ECO:0000313" key="26">
    <source>
        <dbReference type="Ensembl" id="ENSORLP00000040810.1"/>
    </source>
</evidence>
<keyword evidence="5" id="KW-0645">Protease</keyword>
<dbReference type="PROSITE" id="PS50013">
    <property type="entry name" value="CHROMO_2"/>
    <property type="match status" value="1"/>
</dbReference>
<dbReference type="Gene3D" id="2.40.50.40">
    <property type="match status" value="1"/>
</dbReference>
<evidence type="ECO:0000256" key="4">
    <source>
        <dbReference type="ARBA" id="ARBA00012493"/>
    </source>
</evidence>
<evidence type="ECO:0000256" key="5">
    <source>
        <dbReference type="ARBA" id="ARBA00022670"/>
    </source>
</evidence>
<evidence type="ECO:0000256" key="18">
    <source>
        <dbReference type="ARBA" id="ARBA00023172"/>
    </source>
</evidence>
<keyword evidence="14" id="KW-0229">DNA integration</keyword>
<dbReference type="InterPro" id="IPR000953">
    <property type="entry name" value="Chromo/chromo_shadow_dom"/>
</dbReference>
<dbReference type="FunFam" id="3.30.70.270:FF:000020">
    <property type="entry name" value="Transposon Tf2-6 polyprotein-like Protein"/>
    <property type="match status" value="1"/>
</dbReference>
<dbReference type="Pfam" id="PF03732">
    <property type="entry name" value="Retrotrans_gag"/>
    <property type="match status" value="1"/>
</dbReference>
<evidence type="ECO:0000259" key="25">
    <source>
        <dbReference type="PROSITE" id="PS50994"/>
    </source>
</evidence>
<dbReference type="Gene3D" id="3.10.10.10">
    <property type="entry name" value="HIV Type 1 Reverse Transcriptase, subunit A, domain 1"/>
    <property type="match status" value="1"/>
</dbReference>
<dbReference type="GO" id="GO:0015074">
    <property type="term" value="P:DNA integration"/>
    <property type="evidence" value="ECO:0007669"/>
    <property type="project" value="UniProtKB-KW"/>
</dbReference>
<organism evidence="26 27">
    <name type="scientific">Oryzias latipes</name>
    <name type="common">Japanese rice fish</name>
    <name type="synonym">Japanese killifish</name>
    <dbReference type="NCBI Taxonomy" id="8090"/>
    <lineage>
        <taxon>Eukaryota</taxon>
        <taxon>Metazoa</taxon>
        <taxon>Chordata</taxon>
        <taxon>Craniata</taxon>
        <taxon>Vertebrata</taxon>
        <taxon>Euteleostomi</taxon>
        <taxon>Actinopterygii</taxon>
        <taxon>Neopterygii</taxon>
        <taxon>Teleostei</taxon>
        <taxon>Neoteleostei</taxon>
        <taxon>Acanthomorphata</taxon>
        <taxon>Ovalentaria</taxon>
        <taxon>Atherinomorphae</taxon>
        <taxon>Beloniformes</taxon>
        <taxon>Adrianichthyidae</taxon>
        <taxon>Oryziinae</taxon>
        <taxon>Oryzias</taxon>
    </lineage>
</organism>
<dbReference type="Pfam" id="PF24626">
    <property type="entry name" value="SH3_Tf2-1"/>
    <property type="match status" value="1"/>
</dbReference>
<dbReference type="CDD" id="cd09274">
    <property type="entry name" value="RNase_HI_RT_Ty3"/>
    <property type="match status" value="1"/>
</dbReference>
<protein>
    <recommendedName>
        <fullName evidence="19">Gypsy retrotransposon integrase-like protein 1</fullName>
        <ecNumber evidence="4">2.7.7.49</ecNumber>
        <ecNumber evidence="3">3.1.26.4</ecNumber>
    </recommendedName>
</protein>
<dbReference type="InterPro" id="IPR021109">
    <property type="entry name" value="Peptidase_aspartic_dom_sf"/>
</dbReference>
<evidence type="ECO:0000256" key="19">
    <source>
        <dbReference type="ARBA" id="ARBA00039658"/>
    </source>
</evidence>
<proteinExistence type="inferred from homology"/>
<dbReference type="PROSITE" id="PS50994">
    <property type="entry name" value="INTEGRASE"/>
    <property type="match status" value="1"/>
</dbReference>
<keyword evidence="8" id="KW-0540">Nuclease</keyword>
<evidence type="ECO:0000256" key="11">
    <source>
        <dbReference type="ARBA" id="ARBA00022759"/>
    </source>
</evidence>
<keyword evidence="10" id="KW-0064">Aspartyl protease</keyword>
<evidence type="ECO:0000256" key="2">
    <source>
        <dbReference type="ARBA" id="ARBA00010879"/>
    </source>
</evidence>
<dbReference type="PROSITE" id="PS50878">
    <property type="entry name" value="RT_POL"/>
    <property type="match status" value="1"/>
</dbReference>
<dbReference type="GO" id="GO:0004190">
    <property type="term" value="F:aspartic-type endopeptidase activity"/>
    <property type="evidence" value="ECO:0007669"/>
    <property type="project" value="UniProtKB-KW"/>
</dbReference>
<dbReference type="Gene3D" id="1.10.340.70">
    <property type="match status" value="1"/>
</dbReference>
<dbReference type="Pfam" id="PF13650">
    <property type="entry name" value="Asp_protease_2"/>
    <property type="match status" value="1"/>
</dbReference>
<evidence type="ECO:0000256" key="3">
    <source>
        <dbReference type="ARBA" id="ARBA00012180"/>
    </source>
</evidence>
<dbReference type="InterPro" id="IPR043128">
    <property type="entry name" value="Rev_trsase/Diguanyl_cyclase"/>
</dbReference>
<feature type="domain" description="Reverse transcriptase" evidence="24">
    <location>
        <begin position="555"/>
        <end position="734"/>
    </location>
</feature>
<keyword evidence="27" id="KW-1185">Reference proteome</keyword>
<keyword evidence="12" id="KW-0378">Hydrolase</keyword>
<evidence type="ECO:0000256" key="12">
    <source>
        <dbReference type="ARBA" id="ARBA00022801"/>
    </source>
</evidence>
<dbReference type="GeneTree" id="ENSGT01060000248608"/>
<dbReference type="GO" id="GO:0006310">
    <property type="term" value="P:DNA recombination"/>
    <property type="evidence" value="ECO:0007669"/>
    <property type="project" value="UniProtKB-KW"/>
</dbReference>
<dbReference type="InterPro" id="IPR036397">
    <property type="entry name" value="RNaseH_sf"/>
</dbReference>
<dbReference type="InParanoid" id="A0A3B3IA79"/>
<keyword evidence="18" id="KW-0233">DNA recombination</keyword>
<keyword evidence="15" id="KW-0695">RNA-directed DNA polymerase</keyword>
<feature type="domain" description="Integrase catalytic" evidence="25">
    <location>
        <begin position="1073"/>
        <end position="1232"/>
    </location>
</feature>
<dbReference type="GO" id="GO:0004523">
    <property type="term" value="F:RNA-DNA hybrid ribonuclease activity"/>
    <property type="evidence" value="ECO:0007669"/>
    <property type="project" value="UniProtKB-EC"/>
</dbReference>
<dbReference type="InterPro" id="IPR023780">
    <property type="entry name" value="Chromo_domain"/>
</dbReference>
<dbReference type="SUPFAM" id="SSF54160">
    <property type="entry name" value="Chromo domain-like"/>
    <property type="match status" value="1"/>
</dbReference>
<dbReference type="GO" id="GO:0005634">
    <property type="term" value="C:nucleus"/>
    <property type="evidence" value="ECO:0007669"/>
    <property type="project" value="UniProtKB-SubCell"/>
</dbReference>
<dbReference type="PROSITE" id="PS50158">
    <property type="entry name" value="ZF_CCHC"/>
    <property type="match status" value="1"/>
</dbReference>
<dbReference type="Pfam" id="PF00385">
    <property type="entry name" value="Chromo"/>
    <property type="match status" value="1"/>
</dbReference>
<evidence type="ECO:0000256" key="20">
    <source>
        <dbReference type="PROSITE-ProRule" id="PRU00047"/>
    </source>
</evidence>
<feature type="region of interest" description="Disordered" evidence="21">
    <location>
        <begin position="244"/>
        <end position="296"/>
    </location>
</feature>
<dbReference type="Pfam" id="PF17921">
    <property type="entry name" value="Integrase_H2C2"/>
    <property type="match status" value="1"/>
</dbReference>
<accession>A0A3B3IA79</accession>
<evidence type="ECO:0000256" key="10">
    <source>
        <dbReference type="ARBA" id="ARBA00022750"/>
    </source>
</evidence>
<keyword evidence="9" id="KW-0479">Metal-binding</keyword>
<evidence type="ECO:0000256" key="16">
    <source>
        <dbReference type="ARBA" id="ARBA00022932"/>
    </source>
</evidence>
<dbReference type="InterPro" id="IPR043502">
    <property type="entry name" value="DNA/RNA_pol_sf"/>
</dbReference>
<name>A0A3B3IA79_ORYLA</name>
<dbReference type="InterPro" id="IPR056924">
    <property type="entry name" value="SH3_Tf2-1"/>
</dbReference>
<reference evidence="26 27" key="1">
    <citation type="journal article" date="2007" name="Nature">
        <title>The medaka draft genome and insights into vertebrate genome evolution.</title>
        <authorList>
            <person name="Kasahara M."/>
            <person name="Naruse K."/>
            <person name="Sasaki S."/>
            <person name="Nakatani Y."/>
            <person name="Qu W."/>
            <person name="Ahsan B."/>
            <person name="Yamada T."/>
            <person name="Nagayasu Y."/>
            <person name="Doi K."/>
            <person name="Kasai Y."/>
            <person name="Jindo T."/>
            <person name="Kobayashi D."/>
            <person name="Shimada A."/>
            <person name="Toyoda A."/>
            <person name="Kuroki Y."/>
            <person name="Fujiyama A."/>
            <person name="Sasaki T."/>
            <person name="Shimizu A."/>
            <person name="Asakawa S."/>
            <person name="Shimizu N."/>
            <person name="Hashimoto S."/>
            <person name="Yang J."/>
            <person name="Lee Y."/>
            <person name="Matsushima K."/>
            <person name="Sugano S."/>
            <person name="Sakaizumi M."/>
            <person name="Narita T."/>
            <person name="Ohishi K."/>
            <person name="Haga S."/>
            <person name="Ohta F."/>
            <person name="Nomoto H."/>
            <person name="Nogata K."/>
            <person name="Morishita T."/>
            <person name="Endo T."/>
            <person name="Shin-I T."/>
            <person name="Takeda H."/>
            <person name="Morishita S."/>
            <person name="Kohara Y."/>
        </authorList>
    </citation>
    <scope>NUCLEOTIDE SEQUENCE [LARGE SCALE GENOMIC DNA]</scope>
    <source>
        <strain evidence="26 27">Hd-rR</strain>
    </source>
</reference>
<dbReference type="Proteomes" id="UP000001038">
    <property type="component" value="Chromosome 13"/>
</dbReference>
<evidence type="ECO:0000259" key="23">
    <source>
        <dbReference type="PROSITE" id="PS50158"/>
    </source>
</evidence>
<dbReference type="InterPro" id="IPR001878">
    <property type="entry name" value="Znf_CCHC"/>
</dbReference>
<comment type="subcellular location">
    <subcellularLocation>
        <location evidence="1">Nucleus</location>
    </subcellularLocation>
</comment>
<keyword evidence="7" id="KW-0548">Nucleotidyltransferase</keyword>
<dbReference type="SUPFAM" id="SSF57756">
    <property type="entry name" value="Retrovirus zinc finger-like domains"/>
    <property type="match status" value="1"/>
</dbReference>
<evidence type="ECO:0000256" key="14">
    <source>
        <dbReference type="ARBA" id="ARBA00022908"/>
    </source>
</evidence>
<dbReference type="SUPFAM" id="SSF56672">
    <property type="entry name" value="DNA/RNA polymerases"/>
    <property type="match status" value="1"/>
</dbReference>
<dbReference type="GO" id="GO:0003677">
    <property type="term" value="F:DNA binding"/>
    <property type="evidence" value="ECO:0007669"/>
    <property type="project" value="UniProtKB-KW"/>
</dbReference>
<dbReference type="PANTHER" id="PTHR37984">
    <property type="entry name" value="PROTEIN CBG26694"/>
    <property type="match status" value="1"/>
</dbReference>
<dbReference type="FunFam" id="3.10.20.370:FF:000003">
    <property type="entry name" value="Transposon Tf2-6 polyprotein"/>
    <property type="match status" value="1"/>
</dbReference>
<evidence type="ECO:0000256" key="6">
    <source>
        <dbReference type="ARBA" id="ARBA00022679"/>
    </source>
</evidence>
<dbReference type="InterPro" id="IPR012337">
    <property type="entry name" value="RNaseH-like_sf"/>
</dbReference>
<dbReference type="InterPro" id="IPR016197">
    <property type="entry name" value="Chromo-like_dom_sf"/>
</dbReference>
<dbReference type="CDD" id="cd01647">
    <property type="entry name" value="RT_LTR"/>
    <property type="match status" value="1"/>
</dbReference>
<evidence type="ECO:0000256" key="1">
    <source>
        <dbReference type="ARBA" id="ARBA00004123"/>
    </source>
</evidence>
<evidence type="ECO:0000256" key="15">
    <source>
        <dbReference type="ARBA" id="ARBA00022918"/>
    </source>
</evidence>
<dbReference type="InterPro" id="IPR036875">
    <property type="entry name" value="Znf_CCHC_sf"/>
</dbReference>
<dbReference type="Gene3D" id="3.30.70.270">
    <property type="match status" value="2"/>
</dbReference>
<dbReference type="Gene3D" id="2.40.70.10">
    <property type="entry name" value="Acid Proteases"/>
    <property type="match status" value="1"/>
</dbReference>
<dbReference type="InterPro" id="IPR001584">
    <property type="entry name" value="Integrase_cat-core"/>
</dbReference>
<sequence>MDSAESSTLAAVLQRLEARLSQQEDFQKSLAAHMVQVTSQVQELRPRQPLTNPPPGASSAVPASAPPAPARCSEIRIAPPERYSGESGLCRHFLTDCSIHFEHSPHAFGSDRARIAFMISHLSGRARAWAMAEWARDSPLCMSLLAFQEALQCTFDPISTSRDKARELTCIRQGGDSVCEYAVRFRTLAAESGWNSVALYDVFLKGLAPRIQEQLIPLDLPSDLDSLIALAVRTDNRIRELASRCSRGPMGEATSGGTEAAERRIFRQVPADPPRSPPRGGEGEPMQVNRARLSAAERQRRQREGRCFFCGELGHLVPFCPMKDSARVSHVATEGRPTRSLTHLEVTHRGITTSLTALIDSGADVSLMDWMLAKDLGLEPRPLHSPVRVCGLHGRGLFQITHATEPLQVSIQDHSEVMPFYLFKGSSRNLVLGYPWLCQHGPQVDWSSGKILGWGSGCEEHRSPGSAGKRTSVNINPLPVRPAVGTGTPELSTVPACYHHLGEVFSKSRASSLPPHRPYDCAIDLVPGSTIPKGRLYPVSAAERQALNDYIDNSLAAGLIRPSSSAAGAGFFFVGKKDGSLRPCIDYSALNDITIKNRYPLPLMSSVFDQLQQAKVFTKLDLRNAYHLVRIREGDEWKTGFNTLRGHYEYLVMPFGLTNAPAVFQAMINDVLRDFLDHFVYVYLDDILIYSPDPDTHVTHVSAVLKRLLDNHLYVKAEKSEFHVSTVAFLGFIVSAGTVEMDPAKVSAVTDWPSPDSRKKLQQFLGFANFYRRFIRGFSSIAAPLHALTSPRVQFRWTPAAEAAFRTLKRRFTSAPLLTLPDPRRQFVVEVDASNEGIGAVLSQRSEQDGKLHPCAFLSRRLSASERNYDIGNRELLAVKVALEEWRHWLEGAEHPFVVWTDHKNLEYIRNAKRLNSRQARWRLFFDRFSFVLSYRPGSKNIKPDALSRRFDPAPVAKAPESILPLSCVVGAVSWQIESEVKQANSGVQMLSGCPKNCLFVPQSLRSRVIHWAHASLLSCHPGVRRTMHAISRRFWWPSMGSEVREYVAACSVCARNKSSTGRRMGLLQPLPIPSRPWADISMDFVTGLPPSRGHTTVLTVVDRFSKMVRFIALPRLPSAKATAEIVMHQIVRYHGFPRDVVSDRGPQFVSRFWKEFCRLIGATVSLSSGHHPESNGQTERLNQQLETGLRCLVSQNPSTWSRLLVWVEFAHNTLPTSATGFSPFKCVHGYDPPLFAEVETEVAVPSAHALVRRCHHIWAAARQILARQQDRVKRDADRRRRPAPIYRPGQKVWLSTRDLNLHVPCRKLAPRFVGPFPVAKVINPAAVRLRLPRSLRVHPTFHVSKVKPVVDSPLVPPSEPPPPPRMVGGGPVYTVRKILAVRKRGRGRQFLVDWLGYGPEDRQWIPERFIEDRSLLTDFFGSGALGPSGVGP</sequence>
<keyword evidence="16" id="KW-0239">DNA-directed DNA polymerase</keyword>
<reference evidence="26" key="3">
    <citation type="submission" date="2025-09" db="UniProtKB">
        <authorList>
            <consortium name="Ensembl"/>
        </authorList>
    </citation>
    <scope>IDENTIFICATION</scope>
    <source>
        <strain evidence="26">Hd-rR</strain>
    </source>
</reference>
<dbReference type="SUPFAM" id="SSF53098">
    <property type="entry name" value="Ribonuclease H-like"/>
    <property type="match status" value="1"/>
</dbReference>
<keyword evidence="13" id="KW-0460">Magnesium</keyword>
<dbReference type="GO" id="GO:0008270">
    <property type="term" value="F:zinc ion binding"/>
    <property type="evidence" value="ECO:0007669"/>
    <property type="project" value="UniProtKB-KW"/>
</dbReference>
<dbReference type="EC" id="3.1.26.4" evidence="3"/>
<dbReference type="Gene3D" id="3.30.420.10">
    <property type="entry name" value="Ribonuclease H-like superfamily/Ribonuclease H"/>
    <property type="match status" value="1"/>
</dbReference>
<keyword evidence="20" id="KW-0862">Zinc</keyword>
<dbReference type="Ensembl" id="ENSORLT00000045781.1">
    <property type="protein sequence ID" value="ENSORLP00000040810.1"/>
    <property type="gene ID" value="ENSORLG00000030165.1"/>
</dbReference>
<dbReference type="InterPro" id="IPR005162">
    <property type="entry name" value="Retrotrans_gag_dom"/>
</dbReference>
<evidence type="ECO:0000256" key="7">
    <source>
        <dbReference type="ARBA" id="ARBA00022695"/>
    </source>
</evidence>
<feature type="domain" description="Chromo" evidence="22">
    <location>
        <begin position="1374"/>
        <end position="1421"/>
    </location>
</feature>
<dbReference type="Pfam" id="PF00078">
    <property type="entry name" value="RVT_1"/>
    <property type="match status" value="1"/>
</dbReference>
<dbReference type="InterPro" id="IPR041373">
    <property type="entry name" value="RT_RNaseH"/>
</dbReference>
<evidence type="ECO:0000259" key="22">
    <source>
        <dbReference type="PROSITE" id="PS50013"/>
    </source>
</evidence>
<dbReference type="GO" id="GO:0003887">
    <property type="term" value="F:DNA-directed DNA polymerase activity"/>
    <property type="evidence" value="ECO:0007669"/>
    <property type="project" value="UniProtKB-KW"/>
</dbReference>
<dbReference type="InterPro" id="IPR041588">
    <property type="entry name" value="Integrase_H2C2"/>
</dbReference>
<evidence type="ECO:0000259" key="24">
    <source>
        <dbReference type="PROSITE" id="PS50878"/>
    </source>
</evidence>
<evidence type="ECO:0000256" key="9">
    <source>
        <dbReference type="ARBA" id="ARBA00022723"/>
    </source>
</evidence>